<gene>
    <name evidence="7" type="primary">RP1</name>
    <name evidence="7" type="ORF">SNEC2469_LOCUS32409</name>
</gene>
<accession>A0A813BY05</accession>
<evidence type="ECO:0000256" key="3">
    <source>
        <dbReference type="ARBA" id="ARBA00022741"/>
    </source>
</evidence>
<keyword evidence="2" id="KW-0808">Transferase</keyword>
<comment type="caution">
    <text evidence="7">The sequence shown here is derived from an EMBL/GenBank/DDBJ whole genome shotgun (WGS) entry which is preliminary data.</text>
</comment>
<feature type="non-terminal residue" evidence="7">
    <location>
        <position position="498"/>
    </location>
</feature>
<organism evidence="7 8">
    <name type="scientific">Symbiodinium necroappetens</name>
    <dbReference type="NCBI Taxonomy" id="1628268"/>
    <lineage>
        <taxon>Eukaryota</taxon>
        <taxon>Sar</taxon>
        <taxon>Alveolata</taxon>
        <taxon>Dinophyceae</taxon>
        <taxon>Suessiales</taxon>
        <taxon>Symbiodiniaceae</taxon>
        <taxon>Symbiodinium</taxon>
    </lineage>
</organism>
<evidence type="ECO:0000256" key="1">
    <source>
        <dbReference type="ARBA" id="ARBA00022527"/>
    </source>
</evidence>
<feature type="region of interest" description="Disordered" evidence="5">
    <location>
        <begin position="199"/>
        <end position="219"/>
    </location>
</feature>
<dbReference type="NCBIfam" id="NF003742">
    <property type="entry name" value="PRK05339.1"/>
    <property type="match status" value="1"/>
</dbReference>
<dbReference type="SMART" id="SM00100">
    <property type="entry name" value="cNMP"/>
    <property type="match status" value="1"/>
</dbReference>
<dbReference type="GO" id="GO:0005524">
    <property type="term" value="F:ATP binding"/>
    <property type="evidence" value="ECO:0007669"/>
    <property type="project" value="InterPro"/>
</dbReference>
<keyword evidence="8" id="KW-1185">Reference proteome</keyword>
<dbReference type="Pfam" id="PF03618">
    <property type="entry name" value="Kinase-PPPase"/>
    <property type="match status" value="1"/>
</dbReference>
<feature type="domain" description="Cyclic nucleotide-binding" evidence="6">
    <location>
        <begin position="99"/>
        <end position="197"/>
    </location>
</feature>
<dbReference type="PROSITE" id="PS50042">
    <property type="entry name" value="CNMP_BINDING_3"/>
    <property type="match status" value="1"/>
</dbReference>
<dbReference type="AlphaFoldDB" id="A0A813BY05"/>
<name>A0A813BY05_9DINO</name>
<dbReference type="CDD" id="cd00038">
    <property type="entry name" value="CAP_ED"/>
    <property type="match status" value="1"/>
</dbReference>
<dbReference type="PANTHER" id="PTHR31756:SF3">
    <property type="entry name" value="PYRUVATE, PHOSPHATE DIKINASE REGULATORY PROTEIN 1, CHLOROPLASTIC"/>
    <property type="match status" value="1"/>
</dbReference>
<sequence>MQGQLPWRASELVQAPHALPSTRSRQAVQAPQCTRAASGLACTLLGGFYVTKKHCAKTRSLRNGRSHVLLAASRDVQEIADEDVELLRQVLPEVKELVVLQKSNMDLILQLARTMVPVQASKGEVLAQEGQPDSSMLVVAEGDVLLERAEQSKGKASRGSYFGAECLLGNSPHRTSAVAESDCRLLRLDRTSFDAVVLSQRDEDELDEEDEDDEGEDGATCLPGDLVDIFILSDSTGESASASVRTAAQQFQYCSGSTCAASRTTVFRFIRSESEIRKIIASAKEKKAMLVYTVMDPKLHEVVVQECEASQVESIDLWGPLLASLEQRFGAKRSGIFGRHQIVTDEYMTIVKAIEYTRKVDDGVLPNLWDECDIMLVGPSRAGKTPLSFYLAQRGFKVANYPLIPDEEPPKELFNIDQQKCFALQIKPERLQEIRTQRMKQFNRRNTDYANLNNIKKEVSWIKSFYLRRGPKWPIIDTSNAGVAETAARIMEILDRRK</sequence>
<dbReference type="InterPro" id="IPR000595">
    <property type="entry name" value="cNMP-bd_dom"/>
</dbReference>
<keyword evidence="4" id="KW-0418">Kinase</keyword>
<dbReference type="InterPro" id="IPR005177">
    <property type="entry name" value="Kinase-pyrophosphorylase"/>
</dbReference>
<keyword evidence="3" id="KW-0547">Nucleotide-binding</keyword>
<dbReference type="Gene3D" id="2.60.120.10">
    <property type="entry name" value="Jelly Rolls"/>
    <property type="match status" value="1"/>
</dbReference>
<dbReference type="InterPro" id="IPR014710">
    <property type="entry name" value="RmlC-like_jellyroll"/>
</dbReference>
<evidence type="ECO:0000259" key="6">
    <source>
        <dbReference type="PROSITE" id="PS50042"/>
    </source>
</evidence>
<proteinExistence type="predicted"/>
<evidence type="ECO:0000313" key="8">
    <source>
        <dbReference type="Proteomes" id="UP000601435"/>
    </source>
</evidence>
<protein>
    <submittedName>
        <fullName evidence="7">RP1 protein</fullName>
    </submittedName>
</protein>
<evidence type="ECO:0000256" key="4">
    <source>
        <dbReference type="ARBA" id="ARBA00022777"/>
    </source>
</evidence>
<dbReference type="PANTHER" id="PTHR31756">
    <property type="entry name" value="PYRUVATE, PHOSPHATE DIKINASE REGULATORY PROTEIN 1, CHLOROPLASTIC"/>
    <property type="match status" value="1"/>
</dbReference>
<dbReference type="SUPFAM" id="SSF51206">
    <property type="entry name" value="cAMP-binding domain-like"/>
    <property type="match status" value="1"/>
</dbReference>
<dbReference type="InterPro" id="IPR018490">
    <property type="entry name" value="cNMP-bd_dom_sf"/>
</dbReference>
<reference evidence="7" key="1">
    <citation type="submission" date="2021-02" db="EMBL/GenBank/DDBJ databases">
        <authorList>
            <person name="Dougan E. K."/>
            <person name="Rhodes N."/>
            <person name="Thang M."/>
            <person name="Chan C."/>
        </authorList>
    </citation>
    <scope>NUCLEOTIDE SEQUENCE</scope>
</reference>
<keyword evidence="1" id="KW-0723">Serine/threonine-protein kinase</keyword>
<evidence type="ECO:0000256" key="5">
    <source>
        <dbReference type="SAM" id="MobiDB-lite"/>
    </source>
</evidence>
<dbReference type="GO" id="GO:0004674">
    <property type="term" value="F:protein serine/threonine kinase activity"/>
    <property type="evidence" value="ECO:0007669"/>
    <property type="project" value="UniProtKB-KW"/>
</dbReference>
<dbReference type="EMBL" id="CAJNJA010081941">
    <property type="protein sequence ID" value="CAE7931149.1"/>
    <property type="molecule type" value="Genomic_DNA"/>
</dbReference>
<evidence type="ECO:0000256" key="2">
    <source>
        <dbReference type="ARBA" id="ARBA00022679"/>
    </source>
</evidence>
<dbReference type="Pfam" id="PF00027">
    <property type="entry name" value="cNMP_binding"/>
    <property type="match status" value="1"/>
</dbReference>
<evidence type="ECO:0000313" key="7">
    <source>
        <dbReference type="EMBL" id="CAE7931149.1"/>
    </source>
</evidence>
<dbReference type="Proteomes" id="UP000601435">
    <property type="component" value="Unassembled WGS sequence"/>
</dbReference>
<dbReference type="OrthoDB" id="416832at2759"/>
<feature type="compositionally biased region" description="Acidic residues" evidence="5">
    <location>
        <begin position="202"/>
        <end position="217"/>
    </location>
</feature>